<feature type="compositionally biased region" description="Basic and acidic residues" evidence="2">
    <location>
        <begin position="312"/>
        <end position="321"/>
    </location>
</feature>
<dbReference type="Proteomes" id="UP000235388">
    <property type="component" value="Unassembled WGS sequence"/>
</dbReference>
<name>A0A2N5VRF7_9BASI</name>
<dbReference type="AlphaFoldDB" id="A0A2N5VRF7"/>
<keyword evidence="1" id="KW-0507">mRNA processing</keyword>
<evidence type="ECO:0008006" key="5">
    <source>
        <dbReference type="Google" id="ProtNLM"/>
    </source>
</evidence>
<sequence length="358" mass="40748">MFYDENPRKPILAFDGSNYPDWERAIDCTLINAFDRDGSFLGNLENFDKLNRPENRAVASLIRNSLDPALVIIVETGNEDKPRELLISLRDKCKRSGRRHKLMAIEKLLRLAGERPPASESWLASWCTLKADLDRVKPTLDEVWGLILQAVATSPNGVDKKNFEYSISQPLDNMNTPPWFSNVTTIIQSALSKTTCNSTLSPGTIATDVDMSVGQIAAYKTNSRYVPPQQRAPSEQQQSKFSLEKATFYKGKTQPESLCERYGYACLYCREEGHWYSDCDAYWEDVCFGRIKEPPHNHTDKGSRYVPPSRPPKTEQRPPARLRKIDIPDVHDGVVDSYFYEMLVQNGPNHYECADRTV</sequence>
<dbReference type="SUPFAM" id="SSF57756">
    <property type="entry name" value="Retrovirus zinc finger-like domains"/>
    <property type="match status" value="1"/>
</dbReference>
<keyword evidence="4" id="KW-1185">Reference proteome</keyword>
<feature type="region of interest" description="Disordered" evidence="2">
    <location>
        <begin position="297"/>
        <end position="321"/>
    </location>
</feature>
<organism evidence="3 4">
    <name type="scientific">Puccinia coronata f. sp. avenae</name>
    <dbReference type="NCBI Taxonomy" id="200324"/>
    <lineage>
        <taxon>Eukaryota</taxon>
        <taxon>Fungi</taxon>
        <taxon>Dikarya</taxon>
        <taxon>Basidiomycota</taxon>
        <taxon>Pucciniomycotina</taxon>
        <taxon>Pucciniomycetes</taxon>
        <taxon>Pucciniales</taxon>
        <taxon>Pucciniaceae</taxon>
        <taxon>Puccinia</taxon>
    </lineage>
</organism>
<dbReference type="InterPro" id="IPR036875">
    <property type="entry name" value="Znf_CCHC_sf"/>
</dbReference>
<dbReference type="GO" id="GO:0006397">
    <property type="term" value="P:mRNA processing"/>
    <property type="evidence" value="ECO:0007669"/>
    <property type="project" value="UniProtKB-KW"/>
</dbReference>
<evidence type="ECO:0000256" key="2">
    <source>
        <dbReference type="SAM" id="MobiDB-lite"/>
    </source>
</evidence>
<evidence type="ECO:0000313" key="3">
    <source>
        <dbReference type="EMBL" id="PLW52579.1"/>
    </source>
</evidence>
<accession>A0A2N5VRF7</accession>
<comment type="caution">
    <text evidence="3">The sequence shown here is derived from an EMBL/GenBank/DDBJ whole genome shotgun (WGS) entry which is preliminary data.</text>
</comment>
<proteinExistence type="predicted"/>
<dbReference type="OrthoDB" id="2506816at2759"/>
<dbReference type="GO" id="GO:0008270">
    <property type="term" value="F:zinc ion binding"/>
    <property type="evidence" value="ECO:0007669"/>
    <property type="project" value="InterPro"/>
</dbReference>
<evidence type="ECO:0000313" key="4">
    <source>
        <dbReference type="Proteomes" id="UP000235388"/>
    </source>
</evidence>
<dbReference type="GO" id="GO:0003676">
    <property type="term" value="F:nucleic acid binding"/>
    <property type="evidence" value="ECO:0007669"/>
    <property type="project" value="InterPro"/>
</dbReference>
<reference evidence="3 4" key="1">
    <citation type="submission" date="2017-11" db="EMBL/GenBank/DDBJ databases">
        <title>De novo assembly and phasing of dikaryotic genomes from two isolates of Puccinia coronata f. sp. avenae, the causal agent of oat crown rust.</title>
        <authorList>
            <person name="Miller M.E."/>
            <person name="Zhang Y."/>
            <person name="Omidvar V."/>
            <person name="Sperschneider J."/>
            <person name="Schwessinger B."/>
            <person name="Raley C."/>
            <person name="Palmer J.M."/>
            <person name="Garnica D."/>
            <person name="Upadhyaya N."/>
            <person name="Rathjen J."/>
            <person name="Taylor J.M."/>
            <person name="Park R.F."/>
            <person name="Dodds P.N."/>
            <person name="Hirsch C.D."/>
            <person name="Kianian S.F."/>
            <person name="Figueroa M."/>
        </authorList>
    </citation>
    <scope>NUCLEOTIDE SEQUENCE [LARGE SCALE GENOMIC DNA]</scope>
    <source>
        <strain evidence="3">12NC29</strain>
    </source>
</reference>
<protein>
    <recommendedName>
        <fullName evidence="5">CCHC-type domain-containing protein</fullName>
    </recommendedName>
</protein>
<evidence type="ECO:0000256" key="1">
    <source>
        <dbReference type="ARBA" id="ARBA00022664"/>
    </source>
</evidence>
<gene>
    <name evidence="3" type="ORF">PCANC_14054</name>
</gene>
<dbReference type="EMBL" id="PGCJ01000078">
    <property type="protein sequence ID" value="PLW52579.1"/>
    <property type="molecule type" value="Genomic_DNA"/>
</dbReference>